<dbReference type="EMBL" id="AUZZ01002077">
    <property type="protein sequence ID" value="EQD61820.1"/>
    <property type="molecule type" value="Genomic_DNA"/>
</dbReference>
<keyword evidence="2" id="KW-0030">Aminoacyl-tRNA synthetase</keyword>
<gene>
    <name evidence="2" type="ORF">B2A_03095</name>
</gene>
<accession>T1C6T6</accession>
<sequence>MRTPSSADVYIVVSGPHASGFSLGLIERLRDELPGRRFELNLGGGALKTQFRRADRSGAALAVILGDDELQRGVAALKPLRREAGQSESPLSALAAAIESALAVAAAQT</sequence>
<dbReference type="InterPro" id="IPR004154">
    <property type="entry name" value="Anticodon-bd"/>
</dbReference>
<evidence type="ECO:0000259" key="1">
    <source>
        <dbReference type="Pfam" id="PF03129"/>
    </source>
</evidence>
<feature type="domain" description="Anticodon-binding" evidence="1">
    <location>
        <begin position="9"/>
        <end position="98"/>
    </location>
</feature>
<evidence type="ECO:0000313" key="2">
    <source>
        <dbReference type="EMBL" id="EQD61820.1"/>
    </source>
</evidence>
<name>T1C6T6_9ZZZZ</name>
<protein>
    <submittedName>
        <fullName evidence="2">Histidyl-tRNA synthetase</fullName>
    </submittedName>
</protein>
<dbReference type="GO" id="GO:0004812">
    <property type="term" value="F:aminoacyl-tRNA ligase activity"/>
    <property type="evidence" value="ECO:0007669"/>
    <property type="project" value="UniProtKB-KW"/>
</dbReference>
<comment type="caution">
    <text evidence="2">The sequence shown here is derived from an EMBL/GenBank/DDBJ whole genome shotgun (WGS) entry which is preliminary data.</text>
</comment>
<reference evidence="2" key="2">
    <citation type="journal article" date="2014" name="ISME J.">
        <title>Microbial stratification in low pH oxic and suboxic macroscopic growths along an acid mine drainage.</title>
        <authorList>
            <person name="Mendez-Garcia C."/>
            <person name="Mesa V."/>
            <person name="Sprenger R.R."/>
            <person name="Richter M."/>
            <person name="Diez M.S."/>
            <person name="Solano J."/>
            <person name="Bargiela R."/>
            <person name="Golyshina O.V."/>
            <person name="Manteca A."/>
            <person name="Ramos J.L."/>
            <person name="Gallego J.R."/>
            <person name="Llorente I."/>
            <person name="Martins Dos Santos V.A."/>
            <person name="Jensen O.N."/>
            <person name="Pelaez A.I."/>
            <person name="Sanchez J."/>
            <person name="Ferrer M."/>
        </authorList>
    </citation>
    <scope>NUCLEOTIDE SEQUENCE</scope>
</reference>
<dbReference type="InterPro" id="IPR036621">
    <property type="entry name" value="Anticodon-bd_dom_sf"/>
</dbReference>
<dbReference type="SUPFAM" id="SSF52954">
    <property type="entry name" value="Class II aaRS ABD-related"/>
    <property type="match status" value="1"/>
</dbReference>
<dbReference type="Pfam" id="PF03129">
    <property type="entry name" value="HGTP_anticodon"/>
    <property type="match status" value="1"/>
</dbReference>
<reference evidence="2" key="1">
    <citation type="submission" date="2013-08" db="EMBL/GenBank/DDBJ databases">
        <authorList>
            <person name="Mendez C."/>
            <person name="Richter M."/>
            <person name="Ferrer M."/>
            <person name="Sanchez J."/>
        </authorList>
    </citation>
    <scope>NUCLEOTIDE SEQUENCE</scope>
</reference>
<organism evidence="2">
    <name type="scientific">mine drainage metagenome</name>
    <dbReference type="NCBI Taxonomy" id="410659"/>
    <lineage>
        <taxon>unclassified sequences</taxon>
        <taxon>metagenomes</taxon>
        <taxon>ecological metagenomes</taxon>
    </lineage>
</organism>
<dbReference type="Gene3D" id="3.40.50.800">
    <property type="entry name" value="Anticodon-binding domain"/>
    <property type="match status" value="1"/>
</dbReference>
<dbReference type="AlphaFoldDB" id="T1C6T6"/>
<proteinExistence type="predicted"/>
<keyword evidence="2" id="KW-0436">Ligase</keyword>